<organism evidence="1 2">
    <name type="scientific">Candidatus Roizmanbacteria bacterium GW2011_GWB1_40_7</name>
    <dbReference type="NCBI Taxonomy" id="1618482"/>
    <lineage>
        <taxon>Bacteria</taxon>
        <taxon>Candidatus Roizmaniibacteriota</taxon>
    </lineage>
</organism>
<sequence length="196" mass="22292">MPTRLEESVIYEHAGKLITDANRELAKLEELELADVYEYLSAQERADNLLLQLQIDPERKTNHLAEALSTWESDRSKSLYLLLLAAKHATELKRFKTAESCVRCSRALVELPLIPTLDPEAYGHMLDHAAILFEEGHKNRNVRLISNAYYAGVTYNCVTFESGIFTDEVTEGTIKAARVDYYQMLNILQGRPPVLH</sequence>
<dbReference type="AlphaFoldDB" id="A0A0G0T1W8"/>
<evidence type="ECO:0000313" key="2">
    <source>
        <dbReference type="Proteomes" id="UP000034664"/>
    </source>
</evidence>
<evidence type="ECO:0000313" key="1">
    <source>
        <dbReference type="EMBL" id="KKR71039.1"/>
    </source>
</evidence>
<protein>
    <submittedName>
        <fullName evidence="1">Uncharacterized protein</fullName>
    </submittedName>
</protein>
<proteinExistence type="predicted"/>
<gene>
    <name evidence="1" type="ORF">UU14_C0037G0008</name>
</gene>
<reference evidence="1 2" key="1">
    <citation type="journal article" date="2015" name="Nature">
        <title>rRNA introns, odd ribosomes, and small enigmatic genomes across a large radiation of phyla.</title>
        <authorList>
            <person name="Brown C.T."/>
            <person name="Hug L.A."/>
            <person name="Thomas B.C."/>
            <person name="Sharon I."/>
            <person name="Castelle C.J."/>
            <person name="Singh A."/>
            <person name="Wilkins M.J."/>
            <person name="Williams K.H."/>
            <person name="Banfield J.F."/>
        </authorList>
    </citation>
    <scope>NUCLEOTIDE SEQUENCE [LARGE SCALE GENOMIC DNA]</scope>
</reference>
<accession>A0A0G0T1W8</accession>
<comment type="caution">
    <text evidence="1">The sequence shown here is derived from an EMBL/GenBank/DDBJ whole genome shotgun (WGS) entry which is preliminary data.</text>
</comment>
<name>A0A0G0T1W8_9BACT</name>
<dbReference type="Proteomes" id="UP000034664">
    <property type="component" value="Unassembled WGS sequence"/>
</dbReference>
<dbReference type="EMBL" id="LBZM01000037">
    <property type="protein sequence ID" value="KKR71039.1"/>
    <property type="molecule type" value="Genomic_DNA"/>
</dbReference>